<dbReference type="Gene3D" id="4.10.60.10">
    <property type="entry name" value="Zinc finger, CCHC-type"/>
    <property type="match status" value="1"/>
</dbReference>
<evidence type="ECO:0000313" key="5">
    <source>
        <dbReference type="EMBL" id="KAK3729564.1"/>
    </source>
</evidence>
<keyword evidence="1" id="KW-0479">Metal-binding</keyword>
<dbReference type="AlphaFoldDB" id="A0AAE0Y2Z8"/>
<dbReference type="GO" id="GO:0003676">
    <property type="term" value="F:nucleic acid binding"/>
    <property type="evidence" value="ECO:0007669"/>
    <property type="project" value="InterPro"/>
</dbReference>
<dbReference type="PANTHER" id="PTHR37984:SF9">
    <property type="entry name" value="INTEGRASE CATALYTIC DOMAIN-CONTAINING PROTEIN"/>
    <property type="match status" value="1"/>
</dbReference>
<evidence type="ECO:0000259" key="3">
    <source>
        <dbReference type="PROSITE" id="PS50158"/>
    </source>
</evidence>
<gene>
    <name evidence="5" type="ORF">RRG08_053507</name>
</gene>
<evidence type="ECO:0000313" key="6">
    <source>
        <dbReference type="Proteomes" id="UP001283361"/>
    </source>
</evidence>
<dbReference type="InterPro" id="IPR000477">
    <property type="entry name" value="RT_dom"/>
</dbReference>
<dbReference type="PROSITE" id="PS50158">
    <property type="entry name" value="ZF_CCHC"/>
    <property type="match status" value="1"/>
</dbReference>
<dbReference type="InterPro" id="IPR001878">
    <property type="entry name" value="Znf_CCHC"/>
</dbReference>
<keyword evidence="1" id="KW-0862">Zinc</keyword>
<dbReference type="Gene3D" id="3.30.70.270">
    <property type="match status" value="1"/>
</dbReference>
<dbReference type="CDD" id="cd01647">
    <property type="entry name" value="RT_LTR"/>
    <property type="match status" value="1"/>
</dbReference>
<accession>A0AAE0Y2Z8</accession>
<keyword evidence="1" id="KW-0863">Zinc-finger</keyword>
<keyword evidence="6" id="KW-1185">Reference proteome</keyword>
<dbReference type="Gene3D" id="3.10.10.10">
    <property type="entry name" value="HIV Type 1 Reverse Transcriptase, subunit A, domain 1"/>
    <property type="match status" value="1"/>
</dbReference>
<evidence type="ECO:0000259" key="4">
    <source>
        <dbReference type="PROSITE" id="PS50878"/>
    </source>
</evidence>
<evidence type="ECO:0000256" key="1">
    <source>
        <dbReference type="PROSITE-ProRule" id="PRU00047"/>
    </source>
</evidence>
<name>A0AAE0Y2Z8_9GAST</name>
<feature type="compositionally biased region" description="Pro residues" evidence="2">
    <location>
        <begin position="194"/>
        <end position="204"/>
    </location>
</feature>
<dbReference type="PROSITE" id="PS50878">
    <property type="entry name" value="RT_POL"/>
    <property type="match status" value="1"/>
</dbReference>
<feature type="region of interest" description="Disordered" evidence="2">
    <location>
        <begin position="173"/>
        <end position="207"/>
    </location>
</feature>
<evidence type="ECO:0000256" key="2">
    <source>
        <dbReference type="SAM" id="MobiDB-lite"/>
    </source>
</evidence>
<organism evidence="5 6">
    <name type="scientific">Elysia crispata</name>
    <name type="common">lettuce slug</name>
    <dbReference type="NCBI Taxonomy" id="231223"/>
    <lineage>
        <taxon>Eukaryota</taxon>
        <taxon>Metazoa</taxon>
        <taxon>Spiralia</taxon>
        <taxon>Lophotrochozoa</taxon>
        <taxon>Mollusca</taxon>
        <taxon>Gastropoda</taxon>
        <taxon>Heterobranchia</taxon>
        <taxon>Euthyneura</taxon>
        <taxon>Panpulmonata</taxon>
        <taxon>Sacoglossa</taxon>
        <taxon>Placobranchoidea</taxon>
        <taxon>Plakobranchidae</taxon>
        <taxon>Elysia</taxon>
    </lineage>
</organism>
<dbReference type="EMBL" id="JAWDGP010007139">
    <property type="protein sequence ID" value="KAK3729564.1"/>
    <property type="molecule type" value="Genomic_DNA"/>
</dbReference>
<protein>
    <recommendedName>
        <fullName evidence="7">Reverse transcriptase domain-containing protein</fullName>
    </recommendedName>
</protein>
<dbReference type="SUPFAM" id="SSF56672">
    <property type="entry name" value="DNA/RNA polymerases"/>
    <property type="match status" value="1"/>
</dbReference>
<dbReference type="PANTHER" id="PTHR37984">
    <property type="entry name" value="PROTEIN CBG26694"/>
    <property type="match status" value="1"/>
</dbReference>
<feature type="domain" description="Reverse transcriptase" evidence="4">
    <location>
        <begin position="434"/>
        <end position="611"/>
    </location>
</feature>
<dbReference type="InterPro" id="IPR050951">
    <property type="entry name" value="Retrovirus_Pol_polyprotein"/>
</dbReference>
<dbReference type="InterPro" id="IPR043502">
    <property type="entry name" value="DNA/RNA_pol_sf"/>
</dbReference>
<sequence>MPVPGVRAKIQAGWTVPKSLLRFLHSYQRHGLHQRVCQLLCLPKVRLKIQKLFPDLSLQAKGYRQFEGTSELWPRWRTRFQRYRLCSGLSDKPNSEQVGTLLYTKGDVADDVLAVIKLDETSCTFDEVMAALDGIVVGVRDDDLSKALQAKQNLDLGEAIRLSRQAEAITESENLLRPKVDLGQKSGGRRPQRPSQPRPQPPQTAVPGKKCGYCGRTPVHKKEACPARTVTCHNCNKKGHYSSVCRSSKVREVQVEGEPFLGSVHHVGAVDTCWTAVIYVNGRPSTFKLDTDAAVSVVGESSAAGKELQPCDTVLKEPGDTPLHVLGLFHAQLQYKEREIQEPLYVIKGQQHSLLSGSACSRLGLVARLHSLTPGKADFKSEFPDLFKGLGRLKDSYTIKLRPDAQPVSIYTARKIAHLLMGKVKAEIDHMLADGVISPVEEPTDWCSGIVVVPKADNSSVRICVDLTALNKAVLREVHPLRSVDEDLARLAGSTIFTKLDARSGFWQMPLDPQSRLLTTFVTPFGRFCMNRLPFGISSAPEIFQRRVSEILHDIEGVICHMDDILVHAPTQTLHDVRVRAVLQRLQEAGLTLNEKCEFSRTSIRFLGTSSTIKASMLTLQNLRQSSTFLHLQTSRSCNASWGS</sequence>
<dbReference type="Proteomes" id="UP001283361">
    <property type="component" value="Unassembled WGS sequence"/>
</dbReference>
<evidence type="ECO:0008006" key="7">
    <source>
        <dbReference type="Google" id="ProtNLM"/>
    </source>
</evidence>
<dbReference type="SMART" id="SM00343">
    <property type="entry name" value="ZnF_C2HC"/>
    <property type="match status" value="2"/>
</dbReference>
<comment type="caution">
    <text evidence="5">The sequence shown here is derived from an EMBL/GenBank/DDBJ whole genome shotgun (WGS) entry which is preliminary data.</text>
</comment>
<dbReference type="GO" id="GO:0008270">
    <property type="term" value="F:zinc ion binding"/>
    <property type="evidence" value="ECO:0007669"/>
    <property type="project" value="UniProtKB-KW"/>
</dbReference>
<proteinExistence type="predicted"/>
<feature type="domain" description="CCHC-type" evidence="3">
    <location>
        <begin position="232"/>
        <end position="247"/>
    </location>
</feature>
<dbReference type="Pfam" id="PF00078">
    <property type="entry name" value="RVT_1"/>
    <property type="match status" value="1"/>
</dbReference>
<dbReference type="InterPro" id="IPR043128">
    <property type="entry name" value="Rev_trsase/Diguanyl_cyclase"/>
</dbReference>
<reference evidence="5" key="1">
    <citation type="journal article" date="2023" name="G3 (Bethesda)">
        <title>A reference genome for the long-term kleptoplast-retaining sea slug Elysia crispata morphotype clarki.</title>
        <authorList>
            <person name="Eastman K.E."/>
            <person name="Pendleton A.L."/>
            <person name="Shaikh M.A."/>
            <person name="Suttiyut T."/>
            <person name="Ogas R."/>
            <person name="Tomko P."/>
            <person name="Gavelis G."/>
            <person name="Widhalm J.R."/>
            <person name="Wisecaver J.H."/>
        </authorList>
    </citation>
    <scope>NUCLEOTIDE SEQUENCE</scope>
    <source>
        <strain evidence="5">ECLA1</strain>
    </source>
</reference>